<protein>
    <submittedName>
        <fullName evidence="1">Uncharacterized protein</fullName>
    </submittedName>
</protein>
<accession>A0A699HF94</accession>
<sequence>MKTTNLLQDKERVFIFLLGRPRWANNGLIMALGLPKARLASCGLRLIFYGVTDALHVSNNMAAPKHDWFKKPERPPTPDSYWNVRPPQTWISKIARAEKPLLSFNEIMSTPIDFSAYVMNHLKIDKLTQEHLVVPTFNLLKGTCKSRVELDYNFEECYKALTDRLDRNNPKGKEYPFDLSKPLSLIMVQDISNKTPYTSYNNPQGIIYVDKYNRTRLMCSDELYKFSNGTLASVRIVLRDIVSNLRMDYLPKRRWSNLDRQRSRIMNKAIDKLLLERS</sequence>
<comment type="caution">
    <text evidence="1">The sequence shown here is derived from an EMBL/GenBank/DDBJ whole genome shotgun (WGS) entry which is preliminary data.</text>
</comment>
<dbReference type="EMBL" id="BKCJ010148011">
    <property type="protein sequence ID" value="GEY04797.1"/>
    <property type="molecule type" value="Genomic_DNA"/>
</dbReference>
<evidence type="ECO:0000313" key="1">
    <source>
        <dbReference type="EMBL" id="GEY04797.1"/>
    </source>
</evidence>
<proteinExistence type="predicted"/>
<reference evidence="1" key="1">
    <citation type="journal article" date="2019" name="Sci. Rep.">
        <title>Draft genome of Tanacetum cinerariifolium, the natural source of mosquito coil.</title>
        <authorList>
            <person name="Yamashiro T."/>
            <person name="Shiraishi A."/>
            <person name="Satake H."/>
            <person name="Nakayama K."/>
        </authorList>
    </citation>
    <scope>NUCLEOTIDE SEQUENCE</scope>
</reference>
<name>A0A699HF94_TANCI</name>
<gene>
    <name evidence="1" type="ORF">Tci_376771</name>
</gene>
<organism evidence="1">
    <name type="scientific">Tanacetum cinerariifolium</name>
    <name type="common">Dalmatian daisy</name>
    <name type="synonym">Chrysanthemum cinerariifolium</name>
    <dbReference type="NCBI Taxonomy" id="118510"/>
    <lineage>
        <taxon>Eukaryota</taxon>
        <taxon>Viridiplantae</taxon>
        <taxon>Streptophyta</taxon>
        <taxon>Embryophyta</taxon>
        <taxon>Tracheophyta</taxon>
        <taxon>Spermatophyta</taxon>
        <taxon>Magnoliopsida</taxon>
        <taxon>eudicotyledons</taxon>
        <taxon>Gunneridae</taxon>
        <taxon>Pentapetalae</taxon>
        <taxon>asterids</taxon>
        <taxon>campanulids</taxon>
        <taxon>Asterales</taxon>
        <taxon>Asteraceae</taxon>
        <taxon>Asteroideae</taxon>
        <taxon>Anthemideae</taxon>
        <taxon>Anthemidinae</taxon>
        <taxon>Tanacetum</taxon>
    </lineage>
</organism>
<dbReference type="AlphaFoldDB" id="A0A699HF94"/>